<evidence type="ECO:0000259" key="5">
    <source>
        <dbReference type="Pfam" id="PF25963"/>
    </source>
</evidence>
<dbReference type="InterPro" id="IPR058624">
    <property type="entry name" value="MdtA-like_HH"/>
</dbReference>
<evidence type="ECO:0000259" key="3">
    <source>
        <dbReference type="Pfam" id="PF25876"/>
    </source>
</evidence>
<dbReference type="RefSeq" id="WP_061487171.1">
    <property type="nucleotide sequence ID" value="NZ_LHZT01000061.1"/>
</dbReference>
<reference evidence="6 7" key="1">
    <citation type="submission" date="2015-06" db="EMBL/GenBank/DDBJ databases">
        <title>Improved classification and identification of acetic acid bacteria using matrix-assisted laser desorption/ionization time-of-flight mass spectrometry; Gluconobacter nephelii and Gluconobacter uchimurae are later heterotypic synonyms of Gluconobacter japonicus and Gluconobacter oxydans, respectively.</title>
        <authorList>
            <person name="Li L."/>
            <person name="Cleenwerck I."/>
            <person name="De Vuyst L."/>
            <person name="Vandamme P."/>
        </authorList>
    </citation>
    <scope>NUCLEOTIDE SEQUENCE [LARGE SCALE GENOMIC DNA]</scope>
    <source>
        <strain evidence="6 7">LMG 1663</strain>
    </source>
</reference>
<dbReference type="Gene3D" id="2.40.50.100">
    <property type="match status" value="1"/>
</dbReference>
<feature type="transmembrane region" description="Helical" evidence="2">
    <location>
        <begin position="7"/>
        <end position="28"/>
    </location>
</feature>
<proteinExistence type="predicted"/>
<dbReference type="PANTHER" id="PTHR30367">
    <property type="entry name" value="P-HYDROXYBENZOIC ACID EFFLUX PUMP SUBUNIT AAEA-RELATED"/>
    <property type="match status" value="1"/>
</dbReference>
<protein>
    <submittedName>
        <fullName evidence="6">Uncharacterized protein</fullName>
    </submittedName>
</protein>
<accession>A0A149U7W5</accession>
<dbReference type="InterPro" id="IPR058634">
    <property type="entry name" value="AaeA-lik-b-barrel"/>
</dbReference>
<evidence type="ECO:0000313" key="6">
    <source>
        <dbReference type="EMBL" id="KXV61417.1"/>
    </source>
</evidence>
<dbReference type="SUPFAM" id="SSF111369">
    <property type="entry name" value="HlyD-like secretion proteins"/>
    <property type="match status" value="1"/>
</dbReference>
<dbReference type="InterPro" id="IPR058625">
    <property type="entry name" value="MdtA-like_BSH"/>
</dbReference>
<feature type="domain" description="Multidrug resistance protein MdtA-like barrel-sandwich hybrid" evidence="4">
    <location>
        <begin position="46"/>
        <end position="184"/>
    </location>
</feature>
<dbReference type="OrthoDB" id="9811754at2"/>
<gene>
    <name evidence="6" type="ORF">AD947_00720</name>
</gene>
<feature type="domain" description="Multidrug resistance protein MdtA-like alpha-helical hairpin" evidence="3">
    <location>
        <begin position="87"/>
        <end position="151"/>
    </location>
</feature>
<keyword evidence="2" id="KW-0812">Transmembrane</keyword>
<dbReference type="InterPro" id="IPR050393">
    <property type="entry name" value="MFP_Efflux_Pump"/>
</dbReference>
<dbReference type="PATRIC" id="fig|104102.12.peg.170"/>
<keyword evidence="2" id="KW-1133">Transmembrane helix</keyword>
<evidence type="ECO:0000259" key="4">
    <source>
        <dbReference type="Pfam" id="PF25917"/>
    </source>
</evidence>
<dbReference type="Pfam" id="PF25963">
    <property type="entry name" value="Beta-barrel_AAEA"/>
    <property type="match status" value="1"/>
</dbReference>
<comment type="caution">
    <text evidence="6">The sequence shown here is derived from an EMBL/GenBank/DDBJ whole genome shotgun (WGS) entry which is preliminary data.</text>
</comment>
<evidence type="ECO:0000256" key="1">
    <source>
        <dbReference type="ARBA" id="ARBA00004167"/>
    </source>
</evidence>
<organism evidence="6 7">
    <name type="scientific">Acetobacter tropicalis</name>
    <dbReference type="NCBI Taxonomy" id="104102"/>
    <lineage>
        <taxon>Bacteria</taxon>
        <taxon>Pseudomonadati</taxon>
        <taxon>Pseudomonadota</taxon>
        <taxon>Alphaproteobacteria</taxon>
        <taxon>Acetobacterales</taxon>
        <taxon>Acetobacteraceae</taxon>
        <taxon>Acetobacter</taxon>
    </lineage>
</organism>
<dbReference type="GO" id="GO:0055085">
    <property type="term" value="P:transmembrane transport"/>
    <property type="evidence" value="ECO:0007669"/>
    <property type="project" value="InterPro"/>
</dbReference>
<dbReference type="EMBL" id="LHZT01000061">
    <property type="protein sequence ID" value="KXV61417.1"/>
    <property type="molecule type" value="Genomic_DNA"/>
</dbReference>
<feature type="domain" description="p-hydroxybenzoic acid efflux pump subunit AaeA-like beta-barrel" evidence="5">
    <location>
        <begin position="188"/>
        <end position="284"/>
    </location>
</feature>
<dbReference type="Pfam" id="PF25917">
    <property type="entry name" value="BSH_RND"/>
    <property type="match status" value="1"/>
</dbReference>
<dbReference type="Proteomes" id="UP000075411">
    <property type="component" value="Unassembled WGS sequence"/>
</dbReference>
<dbReference type="PANTHER" id="PTHR30367:SF12">
    <property type="entry name" value="P-HYDROXYBENZOIC ACID EFFLUX PUMP SUBUNIT AAEA"/>
    <property type="match status" value="1"/>
</dbReference>
<sequence>MPFLRSLIRVVLTLAVVAVAVVMGFTLWDTYMVSPWTRDGRVRVYVVDVAPEVPGTVVRVPVVDNQFVHKGDPVFALDPVRFRLAINDAQARLDGAEEELKLKRNDAKRRMGLGGIVSAEEQDVFNSNVATQVAAVDAARAALDVAKLNLQRSVLYSPVNGYVTNLNLRVGDYVTAGSARLAVIDADSYWVNGYFEETKMWGVHVGDVARVKLMGYKQIIPGHVVSIARGINDQNGNPDRLGLQDVNPIFTWVRLAQRIPVRIHLDHVPDSVTLAAGMTCTVTVGPEGRAQRGRLTSWLQNHL</sequence>
<name>A0A149U7W5_9PROT</name>
<dbReference type="Gene3D" id="2.40.30.170">
    <property type="match status" value="1"/>
</dbReference>
<keyword evidence="2" id="KW-0472">Membrane</keyword>
<comment type="subcellular location">
    <subcellularLocation>
        <location evidence="1">Membrane</location>
        <topology evidence="1">Single-pass membrane protein</topology>
    </subcellularLocation>
</comment>
<dbReference type="Pfam" id="PF25876">
    <property type="entry name" value="HH_MFP_RND"/>
    <property type="match status" value="1"/>
</dbReference>
<evidence type="ECO:0000256" key="2">
    <source>
        <dbReference type="SAM" id="Phobius"/>
    </source>
</evidence>
<dbReference type="AlphaFoldDB" id="A0A149U7W5"/>
<evidence type="ECO:0000313" key="7">
    <source>
        <dbReference type="Proteomes" id="UP000075411"/>
    </source>
</evidence>